<dbReference type="OrthoDB" id="1751912at2759"/>
<sequence>MFRRMDEDMHWHFSNAAGDGTMRHPVDSLSWSQINSRWPEFASEQRNLRLGLSTDGMNLFSIQNTKYSTWPVLLVNYNMSPTLCMKAENIMLTMLIPGPTAPSNDIDVYLQPLIEDLQDLWSEGSEVYDAFSKETFSLRAILMWTISDYPGLGTLAGCKVKGKQACNVCGKDTPFRWLKFSRKHVYLCNRRRLPPGHHYRRRWSWFDNTVEEDTMPRIQTRVEICEQLKDFRNDFGKALDKKGKRKRSGLCEDDELSEDEHDEHSDTWRWKNRSIFYDLPYWKNMPVRHNIDVMHVEKNVSDAILSILMQSSKSKDDLKSRRDLEDMGIRKNLHAQRVIDPEKLVALETELIETLCQLERFFPSSLFDIMFHLPIHLSRETRLGGPVHFRWIYPFERYMKTLKAFVKNFARPEVCMAEGYMAGECLAFCLEFLKTSAPDWENTNCNEDREPDEIVLEGRPIHKAKTVILTETEREIAHRYVLMNTAMFSPYIEFTHWIKEKIPSNSHHSKKLRWLAFGPRQAAQNYRGYIVNGHRFHTDDLKRKTQNSGVSYEAFTMCRSSARDTNHMADIVTYYGVIQEIVMLDYHMFEVPLFKCKWANRGYGVKEEDGFTLVNLDINQSAFHHDPYIMPSHAKQVFYSREDDSSSWYVVMKAPPREYHELETEEAFVAPPSAVQQCEELENEASDDESSCGREDCEGIYTKPRRSKHQQGIDVTPFQVKTCSRGSNQLVYTLAQGGFCQLLNEQVSRKRTLQESEASFDIDDEEPEDRHDGDPDNVSENENYGSYTEECEEEDEDINSEEPSDADEDNEEANYCQGEGPQEEIQEDEEVREEAESQKVASEGDNVCASIEACLADQVKTKKKRTRGPTRMNKVAKSAEEKVEIQFNTLGEPVGKGSVTLSSFLGPLVREYVPVTVDDWRHVDDQTKEIMWEEVQARFNFPEGWQKAFVFQQMVAFSEERSEKFRVLRQRQIPHTTSRKGMVSLGDEMKKKASDPSKITRSKIWIAGHTHADGRAVRPEFKETIEQIKSLDSEIGSNSSVSVKEDVVSKVLGANKSGRVRGMGRGITATKIAFIQARDAHVQKLESKQDVLVSEIEDFKDLVRDLANGKRKNLDDLSPSDETGPSNGGPRCQILDWYSEDDVVVGEGELCSVEPTYKIGCIPIGPNAAAVLVKFAGDKEAFVWRPTTSITSLGQAVGSKIAWPFDKLIVDNTISETVNKTAGSSDPKQMVNNIALGPNTAIVNIDNVINKEAYMWKPSEDMNVMGDALFSNIAWPRSKAKHCNVDQMVDEVYRTASSLKSQCKGGALPTVAKGPETSKDSSTKSVTNSSRTSGYSMNKCFILDCFGSGKKVAEGRVLSNNPKDKVHFVPLGPNASKVWIEVCLVDEARV</sequence>
<evidence type="ECO:0000256" key="1">
    <source>
        <dbReference type="SAM" id="MobiDB-lite"/>
    </source>
</evidence>
<organism evidence="4 5">
    <name type="scientific">Microthlaspi erraticum</name>
    <dbReference type="NCBI Taxonomy" id="1685480"/>
    <lineage>
        <taxon>Eukaryota</taxon>
        <taxon>Viridiplantae</taxon>
        <taxon>Streptophyta</taxon>
        <taxon>Embryophyta</taxon>
        <taxon>Tracheophyta</taxon>
        <taxon>Spermatophyta</taxon>
        <taxon>Magnoliopsida</taxon>
        <taxon>eudicotyledons</taxon>
        <taxon>Gunneridae</taxon>
        <taxon>Pentapetalae</taxon>
        <taxon>rosids</taxon>
        <taxon>malvids</taxon>
        <taxon>Brassicales</taxon>
        <taxon>Brassicaceae</taxon>
        <taxon>Coluteocarpeae</taxon>
        <taxon>Microthlaspi</taxon>
    </lineage>
</organism>
<dbReference type="InterPro" id="IPR025452">
    <property type="entry name" value="DUF4218"/>
</dbReference>
<feature type="region of interest" description="Disordered" evidence="1">
    <location>
        <begin position="751"/>
        <end position="844"/>
    </location>
</feature>
<dbReference type="PANTHER" id="PTHR48258:SF3">
    <property type="entry name" value="FK506-BINDING PROTEIN 4-LIKE ISOFORM X1"/>
    <property type="match status" value="1"/>
</dbReference>
<dbReference type="Proteomes" id="UP000467841">
    <property type="component" value="Unassembled WGS sequence"/>
</dbReference>
<feature type="region of interest" description="Disordered" evidence="1">
    <location>
        <begin position="1307"/>
        <end position="1332"/>
    </location>
</feature>
<evidence type="ECO:0000313" key="5">
    <source>
        <dbReference type="Proteomes" id="UP000467841"/>
    </source>
</evidence>
<proteinExistence type="predicted"/>
<keyword evidence="5" id="KW-1185">Reference proteome</keyword>
<dbReference type="InterPro" id="IPR004252">
    <property type="entry name" value="Probable_transposase_24"/>
</dbReference>
<feature type="compositionally biased region" description="Acidic residues" evidence="1">
    <location>
        <begin position="821"/>
        <end position="833"/>
    </location>
</feature>
<dbReference type="Pfam" id="PF13952">
    <property type="entry name" value="DUF4216"/>
    <property type="match status" value="1"/>
</dbReference>
<comment type="caution">
    <text evidence="4">The sequence shown here is derived from an EMBL/GenBank/DDBJ whole genome shotgun (WGS) entry which is preliminary data.</text>
</comment>
<feature type="compositionally biased region" description="Acidic residues" evidence="1">
    <location>
        <begin position="758"/>
        <end position="767"/>
    </location>
</feature>
<dbReference type="Pfam" id="PF13960">
    <property type="entry name" value="DUF4218"/>
    <property type="match status" value="1"/>
</dbReference>
<feature type="compositionally biased region" description="Acidic residues" evidence="1">
    <location>
        <begin position="789"/>
        <end position="812"/>
    </location>
</feature>
<feature type="compositionally biased region" description="Polar residues" evidence="1">
    <location>
        <begin position="1323"/>
        <end position="1332"/>
    </location>
</feature>
<reference evidence="4" key="1">
    <citation type="submission" date="2020-01" db="EMBL/GenBank/DDBJ databases">
        <authorList>
            <person name="Mishra B."/>
        </authorList>
    </citation>
    <scope>NUCLEOTIDE SEQUENCE [LARGE SCALE GENOMIC DNA]</scope>
</reference>
<dbReference type="InterPro" id="IPR004242">
    <property type="entry name" value="Transposase_21"/>
</dbReference>
<accession>A0A6D2I7F2</accession>
<dbReference type="Pfam" id="PF03004">
    <property type="entry name" value="Transposase_24"/>
    <property type="match status" value="1"/>
</dbReference>
<evidence type="ECO:0000259" key="2">
    <source>
        <dbReference type="Pfam" id="PF13952"/>
    </source>
</evidence>
<feature type="domain" description="DUF4218" evidence="3">
    <location>
        <begin position="337"/>
        <end position="436"/>
    </location>
</feature>
<evidence type="ECO:0000259" key="3">
    <source>
        <dbReference type="Pfam" id="PF13960"/>
    </source>
</evidence>
<dbReference type="Pfam" id="PF02992">
    <property type="entry name" value="Transposase_21"/>
    <property type="match status" value="1"/>
</dbReference>
<evidence type="ECO:0000313" key="4">
    <source>
        <dbReference type="EMBL" id="CAA7025716.1"/>
    </source>
</evidence>
<dbReference type="PANTHER" id="PTHR48258">
    <property type="entry name" value="DUF4218 DOMAIN-CONTAINING PROTEIN-RELATED"/>
    <property type="match status" value="1"/>
</dbReference>
<evidence type="ECO:0008006" key="6">
    <source>
        <dbReference type="Google" id="ProtNLM"/>
    </source>
</evidence>
<dbReference type="InterPro" id="IPR025312">
    <property type="entry name" value="DUF4216"/>
</dbReference>
<feature type="domain" description="DUF4216" evidence="2">
    <location>
        <begin position="584"/>
        <end position="651"/>
    </location>
</feature>
<gene>
    <name evidence="4" type="ORF">MERR_LOCUS12951</name>
</gene>
<protein>
    <recommendedName>
        <fullName evidence="6">DUF4218 domain-containing protein</fullName>
    </recommendedName>
</protein>
<name>A0A6D2I7F2_9BRAS</name>
<dbReference type="EMBL" id="CACVBM020001032">
    <property type="protein sequence ID" value="CAA7025716.1"/>
    <property type="molecule type" value="Genomic_DNA"/>
</dbReference>